<dbReference type="EMBL" id="LUGG01000025">
    <property type="protein sequence ID" value="OBZ67175.1"/>
    <property type="molecule type" value="Genomic_DNA"/>
</dbReference>
<name>A0A1C7LQR4_GRIFR</name>
<dbReference type="Proteomes" id="UP000092993">
    <property type="component" value="Unassembled WGS sequence"/>
</dbReference>
<organism evidence="1 2">
    <name type="scientific">Grifola frondosa</name>
    <name type="common">Maitake</name>
    <name type="synonym">Polyporus frondosus</name>
    <dbReference type="NCBI Taxonomy" id="5627"/>
    <lineage>
        <taxon>Eukaryota</taxon>
        <taxon>Fungi</taxon>
        <taxon>Dikarya</taxon>
        <taxon>Basidiomycota</taxon>
        <taxon>Agaricomycotina</taxon>
        <taxon>Agaricomycetes</taxon>
        <taxon>Polyporales</taxon>
        <taxon>Grifolaceae</taxon>
        <taxon>Grifola</taxon>
    </lineage>
</organism>
<evidence type="ECO:0000313" key="2">
    <source>
        <dbReference type="Proteomes" id="UP000092993"/>
    </source>
</evidence>
<gene>
    <name evidence="1" type="ORF">A0H81_13021</name>
</gene>
<keyword evidence="2" id="KW-1185">Reference proteome</keyword>
<comment type="caution">
    <text evidence="1">The sequence shown here is derived from an EMBL/GenBank/DDBJ whole genome shotgun (WGS) entry which is preliminary data.</text>
</comment>
<proteinExistence type="predicted"/>
<protein>
    <submittedName>
        <fullName evidence="1">Uncharacterized protein</fullName>
    </submittedName>
</protein>
<dbReference type="AlphaFoldDB" id="A0A1C7LQR4"/>
<reference evidence="1 2" key="1">
    <citation type="submission" date="2016-03" db="EMBL/GenBank/DDBJ databases">
        <title>Whole genome sequencing of Grifola frondosa 9006-11.</title>
        <authorList>
            <person name="Min B."/>
            <person name="Park H."/>
            <person name="Kim J.-G."/>
            <person name="Cho H."/>
            <person name="Oh Y.-L."/>
            <person name="Kong W.-S."/>
            <person name="Choi I.-G."/>
        </authorList>
    </citation>
    <scope>NUCLEOTIDE SEQUENCE [LARGE SCALE GENOMIC DNA]</scope>
    <source>
        <strain evidence="1 2">9006-11</strain>
    </source>
</reference>
<evidence type="ECO:0000313" key="1">
    <source>
        <dbReference type="EMBL" id="OBZ67175.1"/>
    </source>
</evidence>
<accession>A0A1C7LQR4</accession>
<sequence>MQCPVRFDRGRFNEEYRHNIRLQIINHHISETMIGPRRAVSVLRRKSKHIALFDEIEAAKDPTPKTSTEPSQP</sequence>